<accession>A0A9W8GNB5</accession>
<keyword evidence="1" id="KW-0175">Coiled coil</keyword>
<sequence length="216" mass="25118">MEPNSNNTDNIYAFHQGDGSMSPHKSFLFVFPHTESLTLDNMALHVISAFGEKYRKRLDKGRKNHTSWYGFSTLQQGFNWYRSKKAVLTIYSGSDYNNLNFRQLATNATCSRTSSELVDLEHKMNEMIKQYEALTATTPALEQGKLLASKNIHYYDERKVLGGYTFDKRSPEGREFIEAKQVVKREKLLAQRTHSANDRRRDQRIDIRRQAILEDQ</sequence>
<evidence type="ECO:0000313" key="2">
    <source>
        <dbReference type="EMBL" id="KAJ2688098.1"/>
    </source>
</evidence>
<reference evidence="2" key="1">
    <citation type="submission" date="2022-07" db="EMBL/GenBank/DDBJ databases">
        <title>Phylogenomic reconstructions and comparative analyses of Kickxellomycotina fungi.</title>
        <authorList>
            <person name="Reynolds N.K."/>
            <person name="Stajich J.E."/>
            <person name="Barry K."/>
            <person name="Grigoriev I.V."/>
            <person name="Crous P."/>
            <person name="Smith M.E."/>
        </authorList>
    </citation>
    <scope>NUCLEOTIDE SEQUENCE</scope>
    <source>
        <strain evidence="2">CBS 109367</strain>
    </source>
</reference>
<evidence type="ECO:0000313" key="3">
    <source>
        <dbReference type="Proteomes" id="UP001151516"/>
    </source>
</evidence>
<organism evidence="2 3">
    <name type="scientific">Coemansia spiralis</name>
    <dbReference type="NCBI Taxonomy" id="417178"/>
    <lineage>
        <taxon>Eukaryota</taxon>
        <taxon>Fungi</taxon>
        <taxon>Fungi incertae sedis</taxon>
        <taxon>Zoopagomycota</taxon>
        <taxon>Kickxellomycotina</taxon>
        <taxon>Kickxellomycetes</taxon>
        <taxon>Kickxellales</taxon>
        <taxon>Kickxellaceae</taxon>
        <taxon>Coemansia</taxon>
    </lineage>
</organism>
<dbReference type="OrthoDB" id="5517041at2759"/>
<feature type="coiled-coil region" evidence="1">
    <location>
        <begin position="110"/>
        <end position="137"/>
    </location>
</feature>
<proteinExistence type="predicted"/>
<comment type="caution">
    <text evidence="2">The sequence shown here is derived from an EMBL/GenBank/DDBJ whole genome shotgun (WGS) entry which is preliminary data.</text>
</comment>
<keyword evidence="3" id="KW-1185">Reference proteome</keyword>
<evidence type="ECO:0000256" key="1">
    <source>
        <dbReference type="SAM" id="Coils"/>
    </source>
</evidence>
<protein>
    <submittedName>
        <fullName evidence="2">Uncharacterized protein</fullName>
    </submittedName>
</protein>
<dbReference type="Proteomes" id="UP001151516">
    <property type="component" value="Unassembled WGS sequence"/>
</dbReference>
<dbReference type="AlphaFoldDB" id="A0A9W8GNB5"/>
<dbReference type="EMBL" id="JANBTX010000054">
    <property type="protein sequence ID" value="KAJ2688098.1"/>
    <property type="molecule type" value="Genomic_DNA"/>
</dbReference>
<name>A0A9W8GNB5_9FUNG</name>
<gene>
    <name evidence="2" type="ORF">IWW39_002441</name>
</gene>